<evidence type="ECO:0000313" key="3">
    <source>
        <dbReference type="Proteomes" id="UP000181942"/>
    </source>
</evidence>
<sequence length="336" mass="35728">MERTSARTSSVGLGLLWSRSVGVASAGRPCVAPWGAGPSDRSHPAVRGDASRTPGGLAVERSPLMVSMGCAGPASSFDRIGSCPYRGGSGWRSPVAPNDKQVGVGACHGLDLPFAWTTLDLADSQKFTDPNPRRTWPRHSTRRGPTSPRAKKCSGPPTTPILARSCPTPTTTTTPLTKSSRIPAAANGTGGTDTPQPPDRQNRTSGLTSPAQPPRIPLGRIDFGEPIKALPTACTCETSRRRTNAHGQDPDHSRANEPLRVREVAMCTGQQRVARVPPADREPPGVLLTEEAGLLLDTQKGACPWLSPVRRLSLDLLSSEPGLRAHSRFLPQLYRS</sequence>
<feature type="compositionally biased region" description="Low complexity" evidence="1">
    <location>
        <begin position="167"/>
        <end position="177"/>
    </location>
</feature>
<reference evidence="2 3" key="1">
    <citation type="submission" date="2016-10" db="EMBL/GenBank/DDBJ databases">
        <authorList>
            <person name="de Groot N.N."/>
        </authorList>
    </citation>
    <scope>NUCLEOTIDE SEQUENCE [LARGE SCALE GENOMIC DNA]</scope>
    <source>
        <strain evidence="2 3">OK461</strain>
    </source>
</reference>
<feature type="region of interest" description="Disordered" evidence="1">
    <location>
        <begin position="34"/>
        <end position="57"/>
    </location>
</feature>
<name>A0A1I1ZDC4_9ACTN</name>
<organism evidence="2 3">
    <name type="scientific">Streptomyces mirabilis</name>
    <dbReference type="NCBI Taxonomy" id="68239"/>
    <lineage>
        <taxon>Bacteria</taxon>
        <taxon>Bacillati</taxon>
        <taxon>Actinomycetota</taxon>
        <taxon>Actinomycetes</taxon>
        <taxon>Kitasatosporales</taxon>
        <taxon>Streptomycetaceae</taxon>
        <taxon>Streptomyces</taxon>
    </lineage>
</organism>
<protein>
    <submittedName>
        <fullName evidence="2">Uncharacterized protein</fullName>
    </submittedName>
</protein>
<dbReference type="EMBL" id="FONR01000001">
    <property type="protein sequence ID" value="SFE28503.1"/>
    <property type="molecule type" value="Genomic_DNA"/>
</dbReference>
<feature type="region of interest" description="Disordered" evidence="1">
    <location>
        <begin position="124"/>
        <end position="222"/>
    </location>
</feature>
<evidence type="ECO:0000313" key="2">
    <source>
        <dbReference type="EMBL" id="SFE28503.1"/>
    </source>
</evidence>
<dbReference type="AlphaFoldDB" id="A0A1I1ZDC4"/>
<accession>A0A1I1ZDC4</accession>
<dbReference type="Proteomes" id="UP000181942">
    <property type="component" value="Unassembled WGS sequence"/>
</dbReference>
<gene>
    <name evidence="2" type="ORF">SAMN02787118_101206</name>
</gene>
<proteinExistence type="predicted"/>
<evidence type="ECO:0000256" key="1">
    <source>
        <dbReference type="SAM" id="MobiDB-lite"/>
    </source>
</evidence>